<dbReference type="InterPro" id="IPR007865">
    <property type="entry name" value="Aminopep_P_N"/>
</dbReference>
<evidence type="ECO:0000256" key="4">
    <source>
        <dbReference type="ARBA" id="ARBA00022801"/>
    </source>
</evidence>
<dbReference type="CDD" id="cd01087">
    <property type="entry name" value="Prolidase"/>
    <property type="match status" value="1"/>
</dbReference>
<reference evidence="7" key="1">
    <citation type="submission" date="2019-08" db="EMBL/GenBank/DDBJ databases">
        <authorList>
            <person name="Kucharzyk K."/>
            <person name="Murdoch R.W."/>
            <person name="Higgins S."/>
            <person name="Loffler F."/>
        </authorList>
    </citation>
    <scope>NUCLEOTIDE SEQUENCE</scope>
</reference>
<dbReference type="InterPro" id="IPR036005">
    <property type="entry name" value="Creatinase/aminopeptidase-like"/>
</dbReference>
<organism evidence="7">
    <name type="scientific">bioreactor metagenome</name>
    <dbReference type="NCBI Taxonomy" id="1076179"/>
    <lineage>
        <taxon>unclassified sequences</taxon>
        <taxon>metagenomes</taxon>
        <taxon>ecological metagenomes</taxon>
    </lineage>
</organism>
<protein>
    <submittedName>
        <fullName evidence="7">Xaa-Pro aminopeptidase</fullName>
        <ecNumber evidence="7">3.4.11.9</ecNumber>
    </submittedName>
</protein>
<accession>A0A644VSJ2</accession>
<dbReference type="GO" id="GO:0006508">
    <property type="term" value="P:proteolysis"/>
    <property type="evidence" value="ECO:0007669"/>
    <property type="project" value="TreeGrafter"/>
</dbReference>
<keyword evidence="7" id="KW-0031">Aminopeptidase</keyword>
<feature type="domain" description="Aminopeptidase P N-terminal" evidence="6">
    <location>
        <begin position="6"/>
        <end position="142"/>
    </location>
</feature>
<comment type="similarity">
    <text evidence="2">Belongs to the peptidase M24B family.</text>
</comment>
<comment type="cofactor">
    <cofactor evidence="1">
        <name>Mn(2+)</name>
        <dbReference type="ChEBI" id="CHEBI:29035"/>
    </cofactor>
</comment>
<evidence type="ECO:0000256" key="3">
    <source>
        <dbReference type="ARBA" id="ARBA00022723"/>
    </source>
</evidence>
<keyword evidence="7" id="KW-0645">Protease</keyword>
<name>A0A644VSJ2_9ZZZZ</name>
<sequence length="427" mass="48890">MRYKPMSPEFFRRNRKRLMEKLLPESLVVLAGNEHMPWSGDQDYAFRQNSDFYYLTGIDEENAVLCLCPHHPDPNMREVLFVQEADPTMVIWYGKRLSREEASALSGIKTVKWVNDFKATLRDMAQQSRTIYMGVNEYLKYSTNTHDANRRLVDEIKNLFPLHHYERLTPITTELRLCKSSEEIEMIGKAIDITKEAFIRVLKTTKPGMMEYEVEAEMTHEFIRRGASGHAYSPIVAGGENACVLHYITNDFPLKDGDLMLLDFGATYGNYASDCSRTVPVNGKFTSRQKQCYNAVLDVLKEAKKILVPGTTIEKTNKQIALMLEQKMIGLGLFSAEDVKNNTGSAPLYFRYYMHGASHFMGLDVHDVGLRTMTLKKGMVLTCEPGIYIKEEGIGIRIENDILVDDEPVDLMKDIPYEADEIEELMR</sequence>
<dbReference type="InterPro" id="IPR000994">
    <property type="entry name" value="Pept_M24"/>
</dbReference>
<dbReference type="PANTHER" id="PTHR43226:SF4">
    <property type="entry name" value="XAA-PRO AMINOPEPTIDASE 3"/>
    <property type="match status" value="1"/>
</dbReference>
<dbReference type="Gene3D" id="3.40.350.10">
    <property type="entry name" value="Creatinase/prolidase N-terminal domain"/>
    <property type="match status" value="1"/>
</dbReference>
<comment type="caution">
    <text evidence="7">The sequence shown here is derived from an EMBL/GenBank/DDBJ whole genome shotgun (WGS) entry which is preliminary data.</text>
</comment>
<dbReference type="InterPro" id="IPR029149">
    <property type="entry name" value="Creatin/AminoP/Spt16_N"/>
</dbReference>
<dbReference type="InterPro" id="IPR052433">
    <property type="entry name" value="X-Pro_dipept-like"/>
</dbReference>
<dbReference type="SUPFAM" id="SSF53092">
    <property type="entry name" value="Creatinase/prolidase N-terminal domain"/>
    <property type="match status" value="1"/>
</dbReference>
<evidence type="ECO:0000259" key="6">
    <source>
        <dbReference type="SMART" id="SM01011"/>
    </source>
</evidence>
<dbReference type="Gene3D" id="3.90.230.10">
    <property type="entry name" value="Creatinase/methionine aminopeptidase superfamily"/>
    <property type="match status" value="1"/>
</dbReference>
<dbReference type="PANTHER" id="PTHR43226">
    <property type="entry name" value="XAA-PRO AMINOPEPTIDASE 3"/>
    <property type="match status" value="1"/>
</dbReference>
<dbReference type="EMBL" id="VSSQ01000417">
    <property type="protein sequence ID" value="MPL94180.1"/>
    <property type="molecule type" value="Genomic_DNA"/>
</dbReference>
<dbReference type="GO" id="GO:0070006">
    <property type="term" value="F:metalloaminopeptidase activity"/>
    <property type="evidence" value="ECO:0007669"/>
    <property type="project" value="InterPro"/>
</dbReference>
<gene>
    <name evidence="7" type="primary">pepP_6</name>
    <name evidence="7" type="ORF">SDC9_40330</name>
</gene>
<evidence type="ECO:0000256" key="5">
    <source>
        <dbReference type="ARBA" id="ARBA00023211"/>
    </source>
</evidence>
<keyword evidence="3" id="KW-0479">Metal-binding</keyword>
<evidence type="ECO:0000256" key="1">
    <source>
        <dbReference type="ARBA" id="ARBA00001936"/>
    </source>
</evidence>
<dbReference type="Pfam" id="PF05195">
    <property type="entry name" value="AMP_N"/>
    <property type="match status" value="1"/>
</dbReference>
<evidence type="ECO:0000256" key="2">
    <source>
        <dbReference type="ARBA" id="ARBA00008766"/>
    </source>
</evidence>
<dbReference type="SMART" id="SM01011">
    <property type="entry name" value="AMP_N"/>
    <property type="match status" value="1"/>
</dbReference>
<dbReference type="SUPFAM" id="SSF55920">
    <property type="entry name" value="Creatinase/aminopeptidase"/>
    <property type="match status" value="1"/>
</dbReference>
<dbReference type="AlphaFoldDB" id="A0A644VSJ2"/>
<proteinExistence type="inferred from homology"/>
<keyword evidence="5" id="KW-0464">Manganese</keyword>
<keyword evidence="4 7" id="KW-0378">Hydrolase</keyword>
<dbReference type="Pfam" id="PF00557">
    <property type="entry name" value="Peptidase_M24"/>
    <property type="match status" value="1"/>
</dbReference>
<dbReference type="GO" id="GO:0005829">
    <property type="term" value="C:cytosol"/>
    <property type="evidence" value="ECO:0007669"/>
    <property type="project" value="TreeGrafter"/>
</dbReference>
<dbReference type="EC" id="3.4.11.9" evidence="7"/>
<dbReference type="GO" id="GO:0030145">
    <property type="term" value="F:manganese ion binding"/>
    <property type="evidence" value="ECO:0007669"/>
    <property type="project" value="InterPro"/>
</dbReference>
<evidence type="ECO:0000313" key="7">
    <source>
        <dbReference type="EMBL" id="MPL94180.1"/>
    </source>
</evidence>